<dbReference type="FunFam" id="3.40.30.10:FF:000001">
    <property type="entry name" value="Thioredoxin"/>
    <property type="match status" value="1"/>
</dbReference>
<dbReference type="OrthoDB" id="9790390at2"/>
<organism evidence="8 9">
    <name type="scientific">Roseospirillum parvum</name>
    <dbReference type="NCBI Taxonomy" id="83401"/>
    <lineage>
        <taxon>Bacteria</taxon>
        <taxon>Pseudomonadati</taxon>
        <taxon>Pseudomonadota</taxon>
        <taxon>Alphaproteobacteria</taxon>
        <taxon>Rhodospirillales</taxon>
        <taxon>Rhodospirillaceae</taxon>
        <taxon>Roseospirillum</taxon>
    </lineage>
</organism>
<accession>A0A1G8FLL7</accession>
<evidence type="ECO:0000313" key="9">
    <source>
        <dbReference type="Proteomes" id="UP000217076"/>
    </source>
</evidence>
<dbReference type="PROSITE" id="PS51352">
    <property type="entry name" value="THIOREDOXIN_2"/>
    <property type="match status" value="1"/>
</dbReference>
<evidence type="ECO:0000256" key="4">
    <source>
        <dbReference type="ARBA" id="ARBA00023157"/>
    </source>
</evidence>
<dbReference type="GO" id="GO:0045454">
    <property type="term" value="P:cell redox homeostasis"/>
    <property type="evidence" value="ECO:0007669"/>
    <property type="project" value="TreeGrafter"/>
</dbReference>
<dbReference type="SUPFAM" id="SSF48452">
    <property type="entry name" value="TPR-like"/>
    <property type="match status" value="1"/>
</dbReference>
<evidence type="ECO:0000256" key="1">
    <source>
        <dbReference type="ARBA" id="ARBA00008987"/>
    </source>
</evidence>
<dbReference type="Gene3D" id="3.40.30.10">
    <property type="entry name" value="Glutaredoxin"/>
    <property type="match status" value="1"/>
</dbReference>
<gene>
    <name evidence="8" type="ORF">SAMN05421742_1153</name>
</gene>
<evidence type="ECO:0000256" key="2">
    <source>
        <dbReference type="ARBA" id="ARBA00022448"/>
    </source>
</evidence>
<evidence type="ECO:0000259" key="7">
    <source>
        <dbReference type="PROSITE" id="PS51352"/>
    </source>
</evidence>
<evidence type="ECO:0000256" key="3">
    <source>
        <dbReference type="ARBA" id="ARBA00022982"/>
    </source>
</evidence>
<dbReference type="Pfam" id="PF00085">
    <property type="entry name" value="Thioredoxin"/>
    <property type="match status" value="1"/>
</dbReference>
<keyword evidence="3" id="KW-0249">Electron transport</keyword>
<dbReference type="SUPFAM" id="SSF52833">
    <property type="entry name" value="Thioredoxin-like"/>
    <property type="match status" value="1"/>
</dbReference>
<dbReference type="Gene3D" id="1.25.40.10">
    <property type="entry name" value="Tetratricopeptide repeat domain"/>
    <property type="match status" value="2"/>
</dbReference>
<dbReference type="InterPro" id="IPR036249">
    <property type="entry name" value="Thioredoxin-like_sf"/>
</dbReference>
<evidence type="ECO:0000313" key="8">
    <source>
        <dbReference type="EMBL" id="SDH83073.1"/>
    </source>
</evidence>
<protein>
    <recommendedName>
        <fullName evidence="6">Thioredoxin</fullName>
    </recommendedName>
</protein>
<dbReference type="EMBL" id="FNCV01000015">
    <property type="protein sequence ID" value="SDH83073.1"/>
    <property type="molecule type" value="Genomic_DNA"/>
</dbReference>
<dbReference type="CDD" id="cd02947">
    <property type="entry name" value="TRX_family"/>
    <property type="match status" value="1"/>
</dbReference>
<dbReference type="Proteomes" id="UP000217076">
    <property type="component" value="Unassembled WGS sequence"/>
</dbReference>
<dbReference type="STRING" id="83401.SAMN05421742_1153"/>
<proteinExistence type="inferred from homology"/>
<evidence type="ECO:0000256" key="5">
    <source>
        <dbReference type="ARBA" id="ARBA00023284"/>
    </source>
</evidence>
<dbReference type="InterPro" id="IPR013766">
    <property type="entry name" value="Thioredoxin_domain"/>
</dbReference>
<evidence type="ECO:0000256" key="6">
    <source>
        <dbReference type="NCBIfam" id="TIGR01068"/>
    </source>
</evidence>
<dbReference type="PANTHER" id="PTHR45663:SF11">
    <property type="entry name" value="GEO12009P1"/>
    <property type="match status" value="1"/>
</dbReference>
<dbReference type="RefSeq" id="WP_092621755.1">
    <property type="nucleotide sequence ID" value="NZ_FNCV01000015.1"/>
</dbReference>
<dbReference type="GO" id="GO:0006950">
    <property type="term" value="P:response to stress"/>
    <property type="evidence" value="ECO:0007669"/>
    <property type="project" value="UniProtKB-ARBA"/>
</dbReference>
<keyword evidence="5" id="KW-0676">Redox-active center</keyword>
<keyword evidence="4" id="KW-1015">Disulfide bond</keyword>
<dbReference type="GO" id="GO:0005829">
    <property type="term" value="C:cytosol"/>
    <property type="evidence" value="ECO:0007669"/>
    <property type="project" value="TreeGrafter"/>
</dbReference>
<dbReference type="InterPro" id="IPR005746">
    <property type="entry name" value="Thioredoxin"/>
</dbReference>
<comment type="similarity">
    <text evidence="1">Belongs to the thioredoxin family.</text>
</comment>
<reference evidence="9" key="1">
    <citation type="submission" date="2016-10" db="EMBL/GenBank/DDBJ databases">
        <authorList>
            <person name="Varghese N."/>
            <person name="Submissions S."/>
        </authorList>
    </citation>
    <scope>NUCLEOTIDE SEQUENCE [LARGE SCALE GENOMIC DNA]</scope>
    <source>
        <strain evidence="9">930I</strain>
    </source>
</reference>
<dbReference type="PANTHER" id="PTHR45663">
    <property type="entry name" value="GEO12009P1"/>
    <property type="match status" value="1"/>
</dbReference>
<dbReference type="InterPro" id="IPR017937">
    <property type="entry name" value="Thioredoxin_CS"/>
</dbReference>
<feature type="domain" description="Thioredoxin" evidence="7">
    <location>
        <begin position="7"/>
        <end position="125"/>
    </location>
</feature>
<dbReference type="Pfam" id="PF14561">
    <property type="entry name" value="TPR_20"/>
    <property type="match status" value="1"/>
</dbReference>
<dbReference type="PRINTS" id="PR00421">
    <property type="entry name" value="THIOREDOXIN"/>
</dbReference>
<dbReference type="Pfam" id="PF14559">
    <property type="entry name" value="TPR_19"/>
    <property type="match status" value="1"/>
</dbReference>
<keyword evidence="9" id="KW-1185">Reference proteome</keyword>
<dbReference type="NCBIfam" id="TIGR01068">
    <property type="entry name" value="thioredoxin"/>
    <property type="match status" value="1"/>
</dbReference>
<keyword evidence="2" id="KW-0813">Transport</keyword>
<name>A0A1G8FLL7_9PROT</name>
<dbReference type="GO" id="GO:0015035">
    <property type="term" value="F:protein-disulfide reductase activity"/>
    <property type="evidence" value="ECO:0007669"/>
    <property type="project" value="UniProtKB-UniRule"/>
</dbReference>
<dbReference type="PROSITE" id="PS00194">
    <property type="entry name" value="THIOREDOXIN_1"/>
    <property type="match status" value="1"/>
</dbReference>
<dbReference type="InterPro" id="IPR011990">
    <property type="entry name" value="TPR-like_helical_dom_sf"/>
</dbReference>
<dbReference type="AlphaFoldDB" id="A0A1G8FLL7"/>
<sequence>MALIIDSDSSAAPPPADLVKDSDTEHFRIDVIDASHEVPVVVDFWAPWCGPCKTLGPMLERQVRQFAGAVRMVKVNIDDNQALAAQLQIQSIPAVFAFKDGRPVDGFMGALPESQIKSFLERLTDGAGNPVDAALDAAREAFEAGQIEQAGAIYQQVMAQDPANVPALAGLLRCQVALGQLDEVAQALDGLPAELTNKSEIRAVRTALDLARETAGAGADTAALEARLAADPADHQARLDLAAALYGANRAEAAMEQLLESIRRERDWNDGAARAQLLKLFEALGPTDPRVVAARRRLSSLLFS</sequence>